<dbReference type="InterPro" id="IPR007529">
    <property type="entry name" value="Znf_HIT"/>
</dbReference>
<evidence type="ECO:0000256" key="2">
    <source>
        <dbReference type="ARBA" id="ARBA00022771"/>
    </source>
</evidence>
<dbReference type="GO" id="GO:0005634">
    <property type="term" value="C:nucleus"/>
    <property type="evidence" value="ECO:0007669"/>
    <property type="project" value="UniProtKB-ARBA"/>
</dbReference>
<dbReference type="PANTHER" id="PTHR13093">
    <property type="entry name" value="ZINC FINGER HIT DOMAIN CONTAINING PROTEIN 1"/>
    <property type="match status" value="1"/>
</dbReference>
<dbReference type="Pfam" id="PF04438">
    <property type="entry name" value="zf-HIT"/>
    <property type="match status" value="1"/>
</dbReference>
<feature type="domain" description="HIT-type" evidence="5">
    <location>
        <begin position="284"/>
        <end position="311"/>
    </location>
</feature>
<dbReference type="OrthoDB" id="74807at2759"/>
<evidence type="ECO:0000259" key="5">
    <source>
        <dbReference type="Pfam" id="PF04438"/>
    </source>
</evidence>
<keyword evidence="1" id="KW-0479">Metal-binding</keyword>
<dbReference type="CDD" id="cd21437">
    <property type="entry name" value="zf-HIT_ZNHIT1_like"/>
    <property type="match status" value="1"/>
</dbReference>
<dbReference type="InterPro" id="IPR039723">
    <property type="entry name" value="Vps71/ZNHIT1"/>
</dbReference>
<dbReference type="STRING" id="2512241.A0A553HQD7"/>
<keyword evidence="2" id="KW-0863">Zinc-finger</keyword>
<dbReference type="EMBL" id="VFLP01000058">
    <property type="protein sequence ID" value="TRX90149.1"/>
    <property type="molecule type" value="Genomic_DNA"/>
</dbReference>
<feature type="compositionally biased region" description="Low complexity" evidence="4">
    <location>
        <begin position="137"/>
        <end position="148"/>
    </location>
</feature>
<keyword evidence="3" id="KW-0862">Zinc</keyword>
<dbReference type="GO" id="GO:0006338">
    <property type="term" value="P:chromatin remodeling"/>
    <property type="evidence" value="ECO:0007669"/>
    <property type="project" value="InterPro"/>
</dbReference>
<comment type="caution">
    <text evidence="6">The sequence shown here is derived from an EMBL/GenBank/DDBJ whole genome shotgun (WGS) entry which is preliminary data.</text>
</comment>
<sequence length="324" mass="34280">MNNFGVIEIASTKTTNAPGWAYVPDRQHHHLPAPPSTTNRKRARAAAGGAPLSLADANARQEAKARREIEILDRDNARDVQIAIPPKPGGGGGGGGGISRTGGKKYTPNVRKILQSQKTFANHLDDYVALLSQQEANPATNNNNNNNNNGGGGGSSTPANANVETTGTRKSAAQRQASASAAVAASSKKPAAAKQEAEDVEMLDVPDTSSSQERQPPRSAILTPHPLPPTCPGDDDPLLASRLPAFPSDDELRALLAAPPLSYLEARGTWPPDTGGDGQQYPTRAFCVVCGYWGRVRCMKCGTRVCALECLETHQEECVTRYGL</sequence>
<feature type="compositionally biased region" description="Low complexity" evidence="4">
    <location>
        <begin position="170"/>
        <end position="194"/>
    </location>
</feature>
<reference evidence="7" key="1">
    <citation type="submission" date="2019-06" db="EMBL/GenBank/DDBJ databases">
        <title>Draft genome sequence of the griseofulvin-producing fungus Xylaria cubensis strain G536.</title>
        <authorList>
            <person name="Mead M.E."/>
            <person name="Raja H.A."/>
            <person name="Steenwyk J.L."/>
            <person name="Knowles S.L."/>
            <person name="Oberlies N.H."/>
            <person name="Rokas A."/>
        </authorList>
    </citation>
    <scope>NUCLEOTIDE SEQUENCE [LARGE SCALE GENOMIC DNA]</scope>
    <source>
        <strain evidence="7">G536</strain>
    </source>
</reference>
<evidence type="ECO:0000313" key="6">
    <source>
        <dbReference type="EMBL" id="TRX90149.1"/>
    </source>
</evidence>
<name>A0A553HQD7_9PEZI</name>
<evidence type="ECO:0000256" key="4">
    <source>
        <dbReference type="SAM" id="MobiDB-lite"/>
    </source>
</evidence>
<accession>A0A553HQD7</accession>
<evidence type="ECO:0000313" key="7">
    <source>
        <dbReference type="Proteomes" id="UP000319160"/>
    </source>
</evidence>
<organism evidence="6 7">
    <name type="scientific">Xylaria flabelliformis</name>
    <dbReference type="NCBI Taxonomy" id="2512241"/>
    <lineage>
        <taxon>Eukaryota</taxon>
        <taxon>Fungi</taxon>
        <taxon>Dikarya</taxon>
        <taxon>Ascomycota</taxon>
        <taxon>Pezizomycotina</taxon>
        <taxon>Sordariomycetes</taxon>
        <taxon>Xylariomycetidae</taxon>
        <taxon>Xylariales</taxon>
        <taxon>Xylariaceae</taxon>
        <taxon>Xylaria</taxon>
    </lineage>
</organism>
<dbReference type="AlphaFoldDB" id="A0A553HQD7"/>
<proteinExistence type="predicted"/>
<dbReference type="Proteomes" id="UP000319160">
    <property type="component" value="Unassembled WGS sequence"/>
</dbReference>
<keyword evidence="7" id="KW-1185">Reference proteome</keyword>
<evidence type="ECO:0000256" key="1">
    <source>
        <dbReference type="ARBA" id="ARBA00022723"/>
    </source>
</evidence>
<feature type="compositionally biased region" description="Gly residues" evidence="4">
    <location>
        <begin position="89"/>
        <end position="100"/>
    </location>
</feature>
<feature type="region of interest" description="Disordered" evidence="4">
    <location>
        <begin position="81"/>
        <end position="104"/>
    </location>
</feature>
<dbReference type="GO" id="GO:0008270">
    <property type="term" value="F:zinc ion binding"/>
    <property type="evidence" value="ECO:0007669"/>
    <property type="project" value="UniProtKB-KW"/>
</dbReference>
<evidence type="ECO:0000256" key="3">
    <source>
        <dbReference type="ARBA" id="ARBA00022833"/>
    </source>
</evidence>
<protein>
    <recommendedName>
        <fullName evidence="5">HIT-type domain-containing protein</fullName>
    </recommendedName>
</protein>
<feature type="region of interest" description="Disordered" evidence="4">
    <location>
        <begin position="137"/>
        <end position="233"/>
    </location>
</feature>
<gene>
    <name evidence="6" type="ORF">FHL15_008877</name>
</gene>